<evidence type="ECO:0000313" key="2">
    <source>
        <dbReference type="Proteomes" id="UP000186336"/>
    </source>
</evidence>
<accession>A0A1P8MZS9</accession>
<name>A0A1P8MZS9_9RHOB</name>
<keyword evidence="2" id="KW-1185">Reference proteome</keyword>
<organism evidence="1 2">
    <name type="scientific">Tateyamaria omphalii</name>
    <dbReference type="NCBI Taxonomy" id="299262"/>
    <lineage>
        <taxon>Bacteria</taxon>
        <taxon>Pseudomonadati</taxon>
        <taxon>Pseudomonadota</taxon>
        <taxon>Alphaproteobacteria</taxon>
        <taxon>Rhodobacterales</taxon>
        <taxon>Roseobacteraceae</taxon>
        <taxon>Tateyamaria</taxon>
    </lineage>
</organism>
<dbReference type="KEGG" id="tom:BWR18_19210"/>
<gene>
    <name evidence="1" type="ORF">BWR18_19210</name>
</gene>
<reference evidence="1 2" key="1">
    <citation type="submission" date="2017-01" db="EMBL/GenBank/DDBJ databases">
        <title>Complete genome of Tateyamaria omphalii DOK1-4 isolated from seawater in Dokdo.</title>
        <authorList>
            <person name="Kim J.H."/>
            <person name="Chi W.-J."/>
        </authorList>
    </citation>
    <scope>NUCLEOTIDE SEQUENCE [LARGE SCALE GENOMIC DNA]</scope>
    <source>
        <strain evidence="1 2">DOK1-4</strain>
    </source>
</reference>
<dbReference type="OrthoDB" id="5480566at2"/>
<dbReference type="Proteomes" id="UP000186336">
    <property type="component" value="Chromosome"/>
</dbReference>
<proteinExistence type="predicted"/>
<dbReference type="SUPFAM" id="SSF52096">
    <property type="entry name" value="ClpP/crotonase"/>
    <property type="match status" value="1"/>
</dbReference>
<evidence type="ECO:0000313" key="1">
    <source>
        <dbReference type="EMBL" id="APX13576.1"/>
    </source>
</evidence>
<protein>
    <recommendedName>
        <fullName evidence="3">Tail specific protease domain-containing protein</fullName>
    </recommendedName>
</protein>
<evidence type="ECO:0008006" key="3">
    <source>
        <dbReference type="Google" id="ProtNLM"/>
    </source>
</evidence>
<dbReference type="EMBL" id="CP019312">
    <property type="protein sequence ID" value="APX13576.1"/>
    <property type="molecule type" value="Genomic_DNA"/>
</dbReference>
<dbReference type="RefSeq" id="WP_076630008.1">
    <property type="nucleotide sequence ID" value="NZ_CP019312.1"/>
</dbReference>
<sequence length="373" mass="39883">MDAQADIDIIEDICLTRDPSFGRVDAAELSDALTALHDQTDPDGFILSAMRCVALAGNGHTRIIPNPAIRVFPLRIVSVGSELAASKEGKTYRLSAINGTPVAEVFDRARPYLGGTAQRQRVIGPITLVWPAALAQLGVNIAGGITYDLTDADGNTTAAHYAPHTLTEAAPLYPISETGTLQLRATPPQVIALPNFGPNQSPSLEAQIAQAADRIRSATEVPIILDLRGNPGGDFLKTLPLLDALSTDWHGPCCIALVNKFTFSAAIVFVALLRHRLGDRLHIIGEEMGDTTDFHAEGDTIDLPDTGAKLRYSTAWHDWKTGRPDSTTEPEIAAHMIGAGDLQPDTAIELTVSDLQQGRDPQLQTALRIASNA</sequence>
<dbReference type="STRING" id="299262.BWR18_19210"/>
<dbReference type="AlphaFoldDB" id="A0A1P8MZS9"/>
<dbReference type="Gene3D" id="3.90.226.10">
    <property type="entry name" value="2-enoyl-CoA Hydratase, Chain A, domain 1"/>
    <property type="match status" value="1"/>
</dbReference>
<dbReference type="InterPro" id="IPR029045">
    <property type="entry name" value="ClpP/crotonase-like_dom_sf"/>
</dbReference>